<protein>
    <submittedName>
        <fullName evidence="1">Uncharacterized protein</fullName>
    </submittedName>
</protein>
<comment type="caution">
    <text evidence="1">The sequence shown here is derived from an EMBL/GenBank/DDBJ whole genome shotgun (WGS) entry which is preliminary data.</text>
</comment>
<evidence type="ECO:0000313" key="1">
    <source>
        <dbReference type="EMBL" id="KKN37928.1"/>
    </source>
</evidence>
<name>A0A0F9T910_9ZZZZ</name>
<dbReference type="AlphaFoldDB" id="A0A0F9T910"/>
<gene>
    <name evidence="1" type="ORF">LCGC14_0758500</name>
</gene>
<proteinExistence type="predicted"/>
<dbReference type="EMBL" id="LAZR01001861">
    <property type="protein sequence ID" value="KKN37928.1"/>
    <property type="molecule type" value="Genomic_DNA"/>
</dbReference>
<dbReference type="SUPFAM" id="SSF56317">
    <property type="entry name" value="Carbon-nitrogen hydrolase"/>
    <property type="match status" value="1"/>
</dbReference>
<dbReference type="InterPro" id="IPR036526">
    <property type="entry name" value="C-N_Hydrolase_sf"/>
</dbReference>
<organism evidence="1">
    <name type="scientific">marine sediment metagenome</name>
    <dbReference type="NCBI Taxonomy" id="412755"/>
    <lineage>
        <taxon>unclassified sequences</taxon>
        <taxon>metagenomes</taxon>
        <taxon>ecological metagenomes</taxon>
    </lineage>
</organism>
<reference evidence="1" key="1">
    <citation type="journal article" date="2015" name="Nature">
        <title>Complex archaea that bridge the gap between prokaryotes and eukaryotes.</title>
        <authorList>
            <person name="Spang A."/>
            <person name="Saw J.H."/>
            <person name="Jorgensen S.L."/>
            <person name="Zaremba-Niedzwiedzka K."/>
            <person name="Martijn J."/>
            <person name="Lind A.E."/>
            <person name="van Eijk R."/>
            <person name="Schleper C."/>
            <person name="Guy L."/>
            <person name="Ettema T.J."/>
        </authorList>
    </citation>
    <scope>NUCLEOTIDE SEQUENCE</scope>
</reference>
<accession>A0A0F9T910</accession>
<dbReference type="Gene3D" id="3.60.110.10">
    <property type="entry name" value="Carbon-nitrogen hydrolase"/>
    <property type="match status" value="1"/>
</dbReference>
<sequence>MTLEQSEETLLEKTREEERAYNWLDAVKLYKQAVNFYMDKKLLEKAAENNKNLGYAHSRAVDTVDTAEEYINQIKCAVEAYKEATNLFKQLGNRSIELECEAEMFFTSGFLATSDAGGQKAYRQAIKLFSESAIKLFSEYGRIVIVICRDFLDMDLRVELKNFEPPIDIILNPAFTPVTADFKAAHFDARRSIYAYSFFANIGEFGESLIYTPEKDRTERIIPAKKEDIIYKDINLFKLRSERKKWEKEQTKERLFIQSTR</sequence>